<dbReference type="InterPro" id="IPR001360">
    <property type="entry name" value="Glyco_hydro_1"/>
</dbReference>
<evidence type="ECO:0000313" key="3">
    <source>
        <dbReference type="EMBL" id="KAF5937874.1"/>
    </source>
</evidence>
<proteinExistence type="inferred from homology"/>
<dbReference type="Pfam" id="PF00232">
    <property type="entry name" value="Glyco_hydro_1"/>
    <property type="match status" value="2"/>
</dbReference>
<accession>A0A7J7GEM3</accession>
<dbReference type="PANTHER" id="PTHR10353:SF310">
    <property type="entry name" value="BETA-GLUCOSIDASE 42"/>
    <property type="match status" value="1"/>
</dbReference>
<reference evidence="3 4" key="2">
    <citation type="submission" date="2020-07" db="EMBL/GenBank/DDBJ databases">
        <title>Genome assembly of wild tea tree DASZ reveals pedigree and selection history of tea varieties.</title>
        <authorList>
            <person name="Zhang W."/>
        </authorList>
    </citation>
    <scope>NUCLEOTIDE SEQUENCE [LARGE SCALE GENOMIC DNA]</scope>
    <source>
        <strain evidence="4">cv. G240</strain>
        <tissue evidence="3">Leaf</tissue>
    </source>
</reference>
<evidence type="ECO:0008006" key="5">
    <source>
        <dbReference type="Google" id="ProtNLM"/>
    </source>
</evidence>
<organism evidence="3 4">
    <name type="scientific">Camellia sinensis</name>
    <name type="common">Tea plant</name>
    <name type="synonym">Thea sinensis</name>
    <dbReference type="NCBI Taxonomy" id="4442"/>
    <lineage>
        <taxon>Eukaryota</taxon>
        <taxon>Viridiplantae</taxon>
        <taxon>Streptophyta</taxon>
        <taxon>Embryophyta</taxon>
        <taxon>Tracheophyta</taxon>
        <taxon>Spermatophyta</taxon>
        <taxon>Magnoliopsida</taxon>
        <taxon>eudicotyledons</taxon>
        <taxon>Gunneridae</taxon>
        <taxon>Pentapetalae</taxon>
        <taxon>asterids</taxon>
        <taxon>Ericales</taxon>
        <taxon>Theaceae</taxon>
        <taxon>Camellia</taxon>
    </lineage>
</organism>
<dbReference type="GO" id="GO:0005975">
    <property type="term" value="P:carbohydrate metabolic process"/>
    <property type="evidence" value="ECO:0007669"/>
    <property type="project" value="InterPro"/>
</dbReference>
<dbReference type="InterPro" id="IPR017853">
    <property type="entry name" value="GH"/>
</dbReference>
<dbReference type="Proteomes" id="UP000593564">
    <property type="component" value="Unassembled WGS sequence"/>
</dbReference>
<reference evidence="4" key="1">
    <citation type="journal article" date="2020" name="Nat. Commun.">
        <title>Genome assembly of wild tea tree DASZ reveals pedigree and selection history of tea varieties.</title>
        <authorList>
            <person name="Zhang W."/>
            <person name="Zhang Y."/>
            <person name="Qiu H."/>
            <person name="Guo Y."/>
            <person name="Wan H."/>
            <person name="Zhang X."/>
            <person name="Scossa F."/>
            <person name="Alseekh S."/>
            <person name="Zhang Q."/>
            <person name="Wang P."/>
            <person name="Xu L."/>
            <person name="Schmidt M.H."/>
            <person name="Jia X."/>
            <person name="Li D."/>
            <person name="Zhu A."/>
            <person name="Guo F."/>
            <person name="Chen W."/>
            <person name="Ni D."/>
            <person name="Usadel B."/>
            <person name="Fernie A.R."/>
            <person name="Wen W."/>
        </authorList>
    </citation>
    <scope>NUCLEOTIDE SEQUENCE [LARGE SCALE GENOMIC DNA]</scope>
    <source>
        <strain evidence="4">cv. G240</strain>
    </source>
</reference>
<dbReference type="EMBL" id="JACBKZ010000012">
    <property type="protein sequence ID" value="KAF5937874.1"/>
    <property type="molecule type" value="Genomic_DNA"/>
</dbReference>
<name>A0A7J7GEM3_CAMSI</name>
<comment type="similarity">
    <text evidence="1 2">Belongs to the glycosyl hydrolase 1 family.</text>
</comment>
<dbReference type="PANTHER" id="PTHR10353">
    <property type="entry name" value="GLYCOSYL HYDROLASE"/>
    <property type="match status" value="1"/>
</dbReference>
<gene>
    <name evidence="3" type="ORF">HYC85_025380</name>
</gene>
<dbReference type="PRINTS" id="PR00131">
    <property type="entry name" value="GLHYDRLASE1"/>
</dbReference>
<protein>
    <recommendedName>
        <fullName evidence="5">Beta-glucosidase</fullName>
    </recommendedName>
</protein>
<keyword evidence="4" id="KW-1185">Reference proteome</keyword>
<evidence type="ECO:0000313" key="4">
    <source>
        <dbReference type="Proteomes" id="UP000593564"/>
    </source>
</evidence>
<dbReference type="SUPFAM" id="SSF51445">
    <property type="entry name" value="(Trans)glycosidases"/>
    <property type="match status" value="1"/>
</dbReference>
<dbReference type="GO" id="GO:0008422">
    <property type="term" value="F:beta-glucosidase activity"/>
    <property type="evidence" value="ECO:0007669"/>
    <property type="project" value="TreeGrafter"/>
</dbReference>
<comment type="caution">
    <text evidence="3">The sequence shown here is derived from an EMBL/GenBank/DDBJ whole genome shotgun (WGS) entry which is preliminary data.</text>
</comment>
<dbReference type="AlphaFoldDB" id="A0A7J7GEM3"/>
<evidence type="ECO:0000256" key="2">
    <source>
        <dbReference type="RuleBase" id="RU003690"/>
    </source>
</evidence>
<dbReference type="Gene3D" id="3.20.20.80">
    <property type="entry name" value="Glycosidases"/>
    <property type="match status" value="2"/>
</dbReference>
<evidence type="ECO:0000256" key="1">
    <source>
        <dbReference type="ARBA" id="ARBA00010838"/>
    </source>
</evidence>
<sequence length="133" mass="15548">MRKGLLTTTMSSMLCLKGIQPFVTPYHWDLPLNLHESMGGCLNEQVWMMKIMTDPLHEMLDDKLSVCYYKSYLAAVSQAIKDGTDVRVYFAWSLLDNFEWSSGYTKHFSLIYVDNKNGLFWHLKSSAYWFMHS</sequence>